<name>A0A2T3KLE3_9GAMM</name>
<reference evidence="1 2" key="1">
    <citation type="submission" date="2018-01" db="EMBL/GenBank/DDBJ databases">
        <title>Whole genome sequencing of Histamine producing bacteria.</title>
        <authorList>
            <person name="Butler K."/>
        </authorList>
    </citation>
    <scope>NUCLEOTIDE SEQUENCE [LARGE SCALE GENOMIC DNA]</scope>
    <source>
        <strain evidence="1 2">FS-7.2</strain>
    </source>
</reference>
<gene>
    <name evidence="1" type="ORF">C9J27_04925</name>
</gene>
<protein>
    <submittedName>
        <fullName evidence="1">Uncharacterized protein</fullName>
    </submittedName>
</protein>
<organism evidence="1 2">
    <name type="scientific">Photobacterium kishitanii</name>
    <dbReference type="NCBI Taxonomy" id="318456"/>
    <lineage>
        <taxon>Bacteria</taxon>
        <taxon>Pseudomonadati</taxon>
        <taxon>Pseudomonadota</taxon>
        <taxon>Gammaproteobacteria</taxon>
        <taxon>Vibrionales</taxon>
        <taxon>Vibrionaceae</taxon>
        <taxon>Photobacterium</taxon>
    </lineage>
</organism>
<dbReference type="Proteomes" id="UP000241426">
    <property type="component" value="Unassembled WGS sequence"/>
</dbReference>
<evidence type="ECO:0000313" key="1">
    <source>
        <dbReference type="EMBL" id="PSV00479.1"/>
    </source>
</evidence>
<proteinExistence type="predicted"/>
<evidence type="ECO:0000313" key="2">
    <source>
        <dbReference type="Proteomes" id="UP000241426"/>
    </source>
</evidence>
<accession>A0A2T3KLE3</accession>
<comment type="caution">
    <text evidence="1">The sequence shown here is derived from an EMBL/GenBank/DDBJ whole genome shotgun (WGS) entry which is preliminary data.</text>
</comment>
<dbReference type="RefSeq" id="WP_107289109.1">
    <property type="nucleotide sequence ID" value="NZ_PYNF01000003.1"/>
</dbReference>
<dbReference type="EMBL" id="PYNF01000003">
    <property type="protein sequence ID" value="PSV00479.1"/>
    <property type="molecule type" value="Genomic_DNA"/>
</dbReference>
<dbReference type="AlphaFoldDB" id="A0A2T3KLE3"/>
<sequence length="131" mass="14662">MKQVLEKIASYLEKKEFTNDQRLDVTVFGTELHVFVSNFCKISCELKIATSKPSDTSLLGSYATIYIMKQGEDQLEVLPRLTAGWSTPAIETTNNTGRIHCAETIKDIAATEFLIASMLESFDFDVVSKLM</sequence>